<feature type="domain" description="Mycothiol-dependent maleylpyruvate isomerase metal-binding" evidence="1">
    <location>
        <begin position="10"/>
        <end position="141"/>
    </location>
</feature>
<proteinExistence type="predicted"/>
<comment type="caution">
    <text evidence="2">The sequence shown here is derived from an EMBL/GenBank/DDBJ whole genome shotgun (WGS) entry which is preliminary data.</text>
</comment>
<accession>A0A917X100</accession>
<dbReference type="Gene3D" id="1.20.120.450">
    <property type="entry name" value="dinb family like domain"/>
    <property type="match status" value="1"/>
</dbReference>
<gene>
    <name evidence="2" type="ORF">GCM10007977_060110</name>
</gene>
<dbReference type="Pfam" id="PF11716">
    <property type="entry name" value="MDMPI_N"/>
    <property type="match status" value="1"/>
</dbReference>
<reference evidence="2" key="2">
    <citation type="submission" date="2020-09" db="EMBL/GenBank/DDBJ databases">
        <authorList>
            <person name="Sun Q."/>
            <person name="Ohkuma M."/>
        </authorList>
    </citation>
    <scope>NUCLEOTIDE SEQUENCE</scope>
    <source>
        <strain evidence="2">JCM 19831</strain>
    </source>
</reference>
<dbReference type="InterPro" id="IPR017517">
    <property type="entry name" value="Maleyloyr_isom"/>
</dbReference>
<dbReference type="RefSeq" id="WP_190253321.1">
    <property type="nucleotide sequence ID" value="NZ_BMPI01000032.1"/>
</dbReference>
<keyword evidence="3" id="KW-1185">Reference proteome</keyword>
<organism evidence="2 3">
    <name type="scientific">Dactylosporangium sucinum</name>
    <dbReference type="NCBI Taxonomy" id="1424081"/>
    <lineage>
        <taxon>Bacteria</taxon>
        <taxon>Bacillati</taxon>
        <taxon>Actinomycetota</taxon>
        <taxon>Actinomycetes</taxon>
        <taxon>Micromonosporales</taxon>
        <taxon>Micromonosporaceae</taxon>
        <taxon>Dactylosporangium</taxon>
    </lineage>
</organism>
<dbReference type="GO" id="GO:0046872">
    <property type="term" value="F:metal ion binding"/>
    <property type="evidence" value="ECO:0007669"/>
    <property type="project" value="InterPro"/>
</dbReference>
<dbReference type="NCBIfam" id="TIGR03083">
    <property type="entry name" value="maleylpyruvate isomerase family mycothiol-dependent enzyme"/>
    <property type="match status" value="1"/>
</dbReference>
<sequence length="244" mass="25635">MTGPDVVDDLEAEQEALAAVLAGLSPSAWASPSAAAGWTVTDVVLHLAQTEEAVVASVAGGPPDWHRFGDTVDGAMAALVEAERAPSETVFARWQAARRAAVQALRQAAPGRPVRWVAGALKPRTLATTRVAEHWAHALDVTGPLRIAYPDTARLRHIAWLGHSTLPYAFRLAGLPPAEVYCELTAPDGTVWHFGNRSAASAIRGAAGAFCRVGAHRLAPADAGLHTEGPDAEAALRVLRNYAA</sequence>
<dbReference type="InterPro" id="IPR024344">
    <property type="entry name" value="MDMPI_metal-binding"/>
</dbReference>
<dbReference type="Proteomes" id="UP000642070">
    <property type="component" value="Unassembled WGS sequence"/>
</dbReference>
<reference evidence="2" key="1">
    <citation type="journal article" date="2014" name="Int. J. Syst. Evol. Microbiol.">
        <title>Complete genome sequence of Corynebacterium casei LMG S-19264T (=DSM 44701T), isolated from a smear-ripened cheese.</title>
        <authorList>
            <consortium name="US DOE Joint Genome Institute (JGI-PGF)"/>
            <person name="Walter F."/>
            <person name="Albersmeier A."/>
            <person name="Kalinowski J."/>
            <person name="Ruckert C."/>
        </authorList>
    </citation>
    <scope>NUCLEOTIDE SEQUENCE</scope>
    <source>
        <strain evidence="2">JCM 19831</strain>
    </source>
</reference>
<dbReference type="InterPro" id="IPR034660">
    <property type="entry name" value="DinB/YfiT-like"/>
</dbReference>
<evidence type="ECO:0000313" key="2">
    <source>
        <dbReference type="EMBL" id="GGM50348.1"/>
    </source>
</evidence>
<protein>
    <submittedName>
        <fullName evidence="2">TIGR03084 family protein</fullName>
    </submittedName>
</protein>
<dbReference type="AlphaFoldDB" id="A0A917X100"/>
<name>A0A917X100_9ACTN</name>
<evidence type="ECO:0000259" key="1">
    <source>
        <dbReference type="Pfam" id="PF11716"/>
    </source>
</evidence>
<dbReference type="EMBL" id="BMPI01000032">
    <property type="protein sequence ID" value="GGM50348.1"/>
    <property type="molecule type" value="Genomic_DNA"/>
</dbReference>
<evidence type="ECO:0000313" key="3">
    <source>
        <dbReference type="Proteomes" id="UP000642070"/>
    </source>
</evidence>
<dbReference type="SUPFAM" id="SSF109854">
    <property type="entry name" value="DinB/YfiT-like putative metalloenzymes"/>
    <property type="match status" value="1"/>
</dbReference>